<reference evidence="1 3" key="1">
    <citation type="submission" date="2015-11" db="EMBL/GenBank/DDBJ databases">
        <title>Genomic analysis of 38 Legionella species identifies large and diverse effector repertoires.</title>
        <authorList>
            <person name="Burstein D."/>
            <person name="Amaro F."/>
            <person name="Zusman T."/>
            <person name="Lifshitz Z."/>
            <person name="Cohen O."/>
            <person name="Gilbert J.A."/>
            <person name="Pupko T."/>
            <person name="Shuman H.A."/>
            <person name="Segal G."/>
        </authorList>
    </citation>
    <scope>NUCLEOTIDE SEQUENCE [LARGE SCALE GENOMIC DNA]</scope>
    <source>
        <strain evidence="1 3">CDC#1407-AL-14</strain>
    </source>
</reference>
<name>A0A378IC31_9GAMM</name>
<evidence type="ECO:0000313" key="1">
    <source>
        <dbReference type="EMBL" id="KTC72317.1"/>
    </source>
</evidence>
<dbReference type="AlphaFoldDB" id="A0A378IC31"/>
<dbReference type="EMBL" id="LNXT01000016">
    <property type="protein sequence ID" value="KTC72317.1"/>
    <property type="molecule type" value="Genomic_DNA"/>
</dbReference>
<organism evidence="2 4">
    <name type="scientific">Legionella birminghamensis</name>
    <dbReference type="NCBI Taxonomy" id="28083"/>
    <lineage>
        <taxon>Bacteria</taxon>
        <taxon>Pseudomonadati</taxon>
        <taxon>Pseudomonadota</taxon>
        <taxon>Gammaproteobacteria</taxon>
        <taxon>Legionellales</taxon>
        <taxon>Legionellaceae</taxon>
        <taxon>Legionella</taxon>
    </lineage>
</organism>
<accession>A0A378IC31</accession>
<dbReference type="Proteomes" id="UP000255066">
    <property type="component" value="Unassembled WGS sequence"/>
</dbReference>
<evidence type="ECO:0000313" key="3">
    <source>
        <dbReference type="Proteomes" id="UP000054735"/>
    </source>
</evidence>
<dbReference type="STRING" id="28083.Lbir_1383"/>
<proteinExistence type="predicted"/>
<dbReference type="EMBL" id="UGNW01000001">
    <property type="protein sequence ID" value="STX32777.1"/>
    <property type="molecule type" value="Genomic_DNA"/>
</dbReference>
<dbReference type="Proteomes" id="UP000054735">
    <property type="component" value="Unassembled WGS sequence"/>
</dbReference>
<evidence type="ECO:0000313" key="2">
    <source>
        <dbReference type="EMBL" id="STX32777.1"/>
    </source>
</evidence>
<gene>
    <name evidence="1" type="ORF">Lbir_1383</name>
    <name evidence="2" type="ORF">NCTC12437_02573</name>
</gene>
<protein>
    <submittedName>
        <fullName evidence="2">Uncharacterized protein</fullName>
    </submittedName>
</protein>
<reference evidence="2 4" key="2">
    <citation type="submission" date="2018-06" db="EMBL/GenBank/DDBJ databases">
        <authorList>
            <consortium name="Pathogen Informatics"/>
            <person name="Doyle S."/>
        </authorList>
    </citation>
    <scope>NUCLEOTIDE SEQUENCE [LARGE SCALE GENOMIC DNA]</scope>
    <source>
        <strain evidence="2 4">NCTC12437</strain>
    </source>
</reference>
<keyword evidence="3" id="KW-1185">Reference proteome</keyword>
<dbReference type="RefSeq" id="WP_202814591.1">
    <property type="nucleotide sequence ID" value="NZ_CAAAHV010000043.1"/>
</dbReference>
<sequence length="170" mass="19460">MNPPNLFENGLFDVEHALGMYATSYSTMPAEFLYNKEALKPLMRVIDKCHIYIIGFQPKIDFLGAKQHFTKISLTFSILGNEYTIENNVPEGMKINQDKELYLTDEQGKKYYLDSSAIQNHLSRESNAVNFEVKYIGQAFGKDGSRNVLDRLLRHETLQKISLQGLPDGY</sequence>
<evidence type="ECO:0000313" key="4">
    <source>
        <dbReference type="Proteomes" id="UP000255066"/>
    </source>
</evidence>